<sequence length="438" mass="48567">MAVALLPPETEHETDRSVEEAVQRVLNSPQFARAETQRKLLQYLWLNRHLSLSEYAIATDALGRNSHFDPNTDASIRVHISRLRRKLKDYYVETGEPELLVIPTGTHQLIAQTSVLAKPEPVPELAIAPLGVGGWLRLHSVAVLGGLCGLLVTLLLATAALAFWQGRQLKLNALRQPSEPNSFWRSFLEGDAPVKIVLPTPVFFNFPDHPWLKVRSTKVNAFDEVARDPDLKALAAKLGPIGLEQSYTVTWDTLAGIQISRYLDSIGQSKRVSFEVTRDSSLLSLEQSNVIVLGTDNTLRSMQEYIESMNFVMTPGEEKVINTHPEKGEDAAYWRVIQGSPKYVSSSVRHVEPSIIALLPGRAPGLKVLMLESRDTSGMVSLLSSNAGSNAVERLWRAHGSPKFFEMVTMTELEGNKPIRSWPVTLHAYTKAPPSKGL</sequence>
<dbReference type="OrthoDB" id="108329at2"/>
<organism evidence="4 5">
    <name type="scientific">Terriglobus roseus (strain DSM 18391 / NRRL B-41598 / KBS 63)</name>
    <dbReference type="NCBI Taxonomy" id="926566"/>
    <lineage>
        <taxon>Bacteria</taxon>
        <taxon>Pseudomonadati</taxon>
        <taxon>Acidobacteriota</taxon>
        <taxon>Terriglobia</taxon>
        <taxon>Terriglobales</taxon>
        <taxon>Acidobacteriaceae</taxon>
        <taxon>Terriglobus</taxon>
    </lineage>
</organism>
<evidence type="ECO:0000256" key="2">
    <source>
        <dbReference type="SAM" id="Phobius"/>
    </source>
</evidence>
<keyword evidence="2" id="KW-1133">Transmembrane helix</keyword>
<dbReference type="Proteomes" id="UP000006056">
    <property type="component" value="Chromosome"/>
</dbReference>
<keyword evidence="5" id="KW-1185">Reference proteome</keyword>
<evidence type="ECO:0000313" key="4">
    <source>
        <dbReference type="EMBL" id="AFL89121.1"/>
    </source>
</evidence>
<protein>
    <submittedName>
        <fullName evidence="4">Transcriptional regulatory protein</fullName>
    </submittedName>
</protein>
<dbReference type="RefSeq" id="WP_014786385.1">
    <property type="nucleotide sequence ID" value="NC_018014.1"/>
</dbReference>
<dbReference type="GO" id="GO:0006355">
    <property type="term" value="P:regulation of DNA-templated transcription"/>
    <property type="evidence" value="ECO:0007669"/>
    <property type="project" value="InterPro"/>
</dbReference>
<dbReference type="eggNOG" id="COG0745">
    <property type="taxonomic scope" value="Bacteria"/>
</dbReference>
<dbReference type="GO" id="GO:0000160">
    <property type="term" value="P:phosphorelay signal transduction system"/>
    <property type="evidence" value="ECO:0007669"/>
    <property type="project" value="InterPro"/>
</dbReference>
<reference evidence="4 5" key="1">
    <citation type="submission" date="2012-06" db="EMBL/GenBank/DDBJ databases">
        <title>Complete genome of Terriglobus roseus DSM 18391.</title>
        <authorList>
            <consortium name="US DOE Joint Genome Institute (JGI-PGF)"/>
            <person name="Lucas S."/>
            <person name="Copeland A."/>
            <person name="Lapidus A."/>
            <person name="Glavina del Rio T."/>
            <person name="Dalin E."/>
            <person name="Tice H."/>
            <person name="Bruce D."/>
            <person name="Goodwin L."/>
            <person name="Pitluck S."/>
            <person name="Peters L."/>
            <person name="Mikhailova N."/>
            <person name="Munk A.C.C."/>
            <person name="Kyrpides N."/>
            <person name="Mavromatis K."/>
            <person name="Ivanova N."/>
            <person name="Brettin T."/>
            <person name="Detter J.C."/>
            <person name="Han C."/>
            <person name="Larimer F."/>
            <person name="Land M."/>
            <person name="Hauser L."/>
            <person name="Markowitz V."/>
            <person name="Cheng J.-F."/>
            <person name="Hugenholtz P."/>
            <person name="Woyke T."/>
            <person name="Wu D."/>
            <person name="Brambilla E."/>
            <person name="Klenk H.-P."/>
            <person name="Eisen J.A."/>
        </authorList>
    </citation>
    <scope>NUCLEOTIDE SEQUENCE [LARGE SCALE GENOMIC DNA]</scope>
    <source>
        <strain evidence="5">DSM 18391 / NRRL B-41598 / KBS 63</strain>
    </source>
</reference>
<dbReference type="Pfam" id="PF00486">
    <property type="entry name" value="Trans_reg_C"/>
    <property type="match status" value="1"/>
</dbReference>
<dbReference type="InterPro" id="IPR016032">
    <property type="entry name" value="Sig_transdc_resp-reg_C-effctor"/>
</dbReference>
<evidence type="ECO:0000256" key="1">
    <source>
        <dbReference type="ARBA" id="ARBA00023125"/>
    </source>
</evidence>
<gene>
    <name evidence="4" type="ordered locus">Terro_2886</name>
</gene>
<dbReference type="STRING" id="926566.Terro_2886"/>
<dbReference type="InterPro" id="IPR001867">
    <property type="entry name" value="OmpR/PhoB-type_DNA-bd"/>
</dbReference>
<dbReference type="EMBL" id="CP003379">
    <property type="protein sequence ID" value="AFL89121.1"/>
    <property type="molecule type" value="Genomic_DNA"/>
</dbReference>
<keyword evidence="2" id="KW-0812">Transmembrane</keyword>
<keyword evidence="2" id="KW-0472">Membrane</keyword>
<dbReference type="KEGG" id="trs:Terro_2886"/>
<proteinExistence type="predicted"/>
<dbReference type="Gene3D" id="1.10.10.10">
    <property type="entry name" value="Winged helix-like DNA-binding domain superfamily/Winged helix DNA-binding domain"/>
    <property type="match status" value="1"/>
</dbReference>
<dbReference type="SUPFAM" id="SSF46894">
    <property type="entry name" value="C-terminal effector domain of the bipartite response regulators"/>
    <property type="match status" value="1"/>
</dbReference>
<dbReference type="GO" id="GO:0003677">
    <property type="term" value="F:DNA binding"/>
    <property type="evidence" value="ECO:0007669"/>
    <property type="project" value="UniProtKB-KW"/>
</dbReference>
<accession>I3ZIQ3</accession>
<name>I3ZIQ3_TERRK</name>
<dbReference type="InterPro" id="IPR036388">
    <property type="entry name" value="WH-like_DNA-bd_sf"/>
</dbReference>
<feature type="transmembrane region" description="Helical" evidence="2">
    <location>
        <begin position="141"/>
        <end position="164"/>
    </location>
</feature>
<feature type="domain" description="OmpR/PhoB-type" evidence="3">
    <location>
        <begin position="35"/>
        <end position="89"/>
    </location>
</feature>
<evidence type="ECO:0000259" key="3">
    <source>
        <dbReference type="Pfam" id="PF00486"/>
    </source>
</evidence>
<keyword evidence="1" id="KW-0238">DNA-binding</keyword>
<dbReference type="AlphaFoldDB" id="I3ZIQ3"/>
<evidence type="ECO:0000313" key="5">
    <source>
        <dbReference type="Proteomes" id="UP000006056"/>
    </source>
</evidence>
<dbReference type="HOGENOM" id="CLU_640762_0_0_0"/>